<keyword evidence="2" id="KW-1185">Reference proteome</keyword>
<accession>A0A9J6B591</accession>
<dbReference type="AlphaFoldDB" id="A0A9J6B591"/>
<reference evidence="1 2" key="1">
    <citation type="submission" date="2020-09" db="EMBL/GenBank/DDBJ databases">
        <title>De no assembly of potato wild relative species, Solanum commersonii.</title>
        <authorList>
            <person name="Cho K."/>
        </authorList>
    </citation>
    <scope>NUCLEOTIDE SEQUENCE [LARGE SCALE GENOMIC DNA]</scope>
    <source>
        <strain evidence="1">LZ3.2</strain>
        <tissue evidence="1">Leaf</tissue>
    </source>
</reference>
<dbReference type="EMBL" id="JACXVP010000001">
    <property type="protein sequence ID" value="KAG5631849.1"/>
    <property type="molecule type" value="Genomic_DNA"/>
</dbReference>
<evidence type="ECO:0000313" key="1">
    <source>
        <dbReference type="EMBL" id="KAG5631849.1"/>
    </source>
</evidence>
<gene>
    <name evidence="1" type="ORF">H5410_003566</name>
</gene>
<comment type="caution">
    <text evidence="1">The sequence shown here is derived from an EMBL/GenBank/DDBJ whole genome shotgun (WGS) entry which is preliminary data.</text>
</comment>
<evidence type="ECO:0000313" key="2">
    <source>
        <dbReference type="Proteomes" id="UP000824120"/>
    </source>
</evidence>
<organism evidence="1 2">
    <name type="scientific">Solanum commersonii</name>
    <name type="common">Commerson's wild potato</name>
    <name type="synonym">Commerson's nightshade</name>
    <dbReference type="NCBI Taxonomy" id="4109"/>
    <lineage>
        <taxon>Eukaryota</taxon>
        <taxon>Viridiplantae</taxon>
        <taxon>Streptophyta</taxon>
        <taxon>Embryophyta</taxon>
        <taxon>Tracheophyta</taxon>
        <taxon>Spermatophyta</taxon>
        <taxon>Magnoliopsida</taxon>
        <taxon>eudicotyledons</taxon>
        <taxon>Gunneridae</taxon>
        <taxon>Pentapetalae</taxon>
        <taxon>asterids</taxon>
        <taxon>lamiids</taxon>
        <taxon>Solanales</taxon>
        <taxon>Solanaceae</taxon>
        <taxon>Solanoideae</taxon>
        <taxon>Solaneae</taxon>
        <taxon>Solanum</taxon>
    </lineage>
</organism>
<dbReference type="Proteomes" id="UP000824120">
    <property type="component" value="Chromosome 1"/>
</dbReference>
<sequence length="64" mass="7861">MQTTDRNRLVIERHDNVVRQYVDQLLDYKDNSSTQPYLEQLIHNQNNDVTQEEVRKFHMWEISK</sequence>
<protein>
    <submittedName>
        <fullName evidence="1">Uncharacterized protein</fullName>
    </submittedName>
</protein>
<name>A0A9J6B591_SOLCO</name>
<proteinExistence type="predicted"/>